<dbReference type="AlphaFoldDB" id="A0A7C3GBP4"/>
<evidence type="ECO:0000259" key="16">
    <source>
        <dbReference type="PROSITE" id="PS50112"/>
    </source>
</evidence>
<evidence type="ECO:0000256" key="8">
    <source>
        <dbReference type="ARBA" id="ARBA00022840"/>
    </source>
</evidence>
<dbReference type="CDD" id="cd17546">
    <property type="entry name" value="REC_hyHK_CKI1_RcsC-like"/>
    <property type="match status" value="1"/>
</dbReference>
<evidence type="ECO:0000313" key="19">
    <source>
        <dbReference type="EMBL" id="HFB53755.1"/>
    </source>
</evidence>
<feature type="modified residue" description="4-aspartylphosphate" evidence="13">
    <location>
        <position position="842"/>
    </location>
</feature>
<dbReference type="GO" id="GO:0005524">
    <property type="term" value="F:ATP binding"/>
    <property type="evidence" value="ECO:0007669"/>
    <property type="project" value="UniProtKB-KW"/>
</dbReference>
<evidence type="ECO:0000256" key="9">
    <source>
        <dbReference type="ARBA" id="ARBA00022989"/>
    </source>
</evidence>
<dbReference type="InterPro" id="IPR013702">
    <property type="entry name" value="FIST_domain_N"/>
</dbReference>
<dbReference type="PROSITE" id="PS50109">
    <property type="entry name" value="HIS_KIN"/>
    <property type="match status" value="1"/>
</dbReference>
<dbReference type="SUPFAM" id="SSF55874">
    <property type="entry name" value="ATPase domain of HSP90 chaperone/DNA topoisomerase II/histidine kinase"/>
    <property type="match status" value="1"/>
</dbReference>
<dbReference type="InterPro" id="IPR013655">
    <property type="entry name" value="PAS_fold_3"/>
</dbReference>
<feature type="non-terminal residue" evidence="19">
    <location>
        <position position="1"/>
    </location>
</feature>
<dbReference type="Gene3D" id="1.10.287.130">
    <property type="match status" value="1"/>
</dbReference>
<keyword evidence="4" id="KW-1003">Cell membrane</keyword>
<dbReference type="InterPro" id="IPR019494">
    <property type="entry name" value="FIST_C"/>
</dbReference>
<evidence type="ECO:0000256" key="4">
    <source>
        <dbReference type="ARBA" id="ARBA00022475"/>
    </source>
</evidence>
<dbReference type="InterPro" id="IPR011006">
    <property type="entry name" value="CheY-like_superfamily"/>
</dbReference>
<dbReference type="InterPro" id="IPR003661">
    <property type="entry name" value="HisK_dim/P_dom"/>
</dbReference>
<keyword evidence="8" id="KW-0067">ATP-binding</keyword>
<keyword evidence="11" id="KW-0472">Membrane</keyword>
<dbReference type="InterPro" id="IPR004358">
    <property type="entry name" value="Sig_transdc_His_kin-like_C"/>
</dbReference>
<name>A0A7C3GBP4_9BACT</name>
<dbReference type="InterPro" id="IPR001610">
    <property type="entry name" value="PAC"/>
</dbReference>
<dbReference type="FunFam" id="3.30.565.10:FF:000010">
    <property type="entry name" value="Sensor histidine kinase RcsC"/>
    <property type="match status" value="1"/>
</dbReference>
<keyword evidence="9" id="KW-1133">Transmembrane helix</keyword>
<dbReference type="SMART" id="SM00091">
    <property type="entry name" value="PAS"/>
    <property type="match status" value="1"/>
</dbReference>
<dbReference type="SMART" id="SM00897">
    <property type="entry name" value="FIST"/>
    <property type="match status" value="1"/>
</dbReference>
<dbReference type="SMART" id="SM00448">
    <property type="entry name" value="REC"/>
    <property type="match status" value="1"/>
</dbReference>
<evidence type="ECO:0000256" key="1">
    <source>
        <dbReference type="ARBA" id="ARBA00000085"/>
    </source>
</evidence>
<dbReference type="InterPro" id="IPR008207">
    <property type="entry name" value="Sig_transdc_His_kin_Hpt_dom"/>
</dbReference>
<feature type="domain" description="HPt" evidence="18">
    <location>
        <begin position="933"/>
        <end position="1027"/>
    </location>
</feature>
<comment type="subcellular location">
    <subcellularLocation>
        <location evidence="2">Cell membrane</location>
        <topology evidence="2">Multi-pass membrane protein</topology>
    </subcellularLocation>
</comment>
<dbReference type="SMART" id="SM01204">
    <property type="entry name" value="FIST_C"/>
    <property type="match status" value="1"/>
</dbReference>
<keyword evidence="6" id="KW-0812">Transmembrane</keyword>
<proteinExistence type="predicted"/>
<evidence type="ECO:0000259" key="18">
    <source>
        <dbReference type="PROSITE" id="PS50894"/>
    </source>
</evidence>
<dbReference type="InterPro" id="IPR001789">
    <property type="entry name" value="Sig_transdc_resp-reg_receiver"/>
</dbReference>
<dbReference type="GO" id="GO:0000155">
    <property type="term" value="F:phosphorelay sensor kinase activity"/>
    <property type="evidence" value="ECO:0007669"/>
    <property type="project" value="InterPro"/>
</dbReference>
<dbReference type="CDD" id="cd00130">
    <property type="entry name" value="PAS"/>
    <property type="match status" value="1"/>
</dbReference>
<keyword evidence="5 13" id="KW-0597">Phosphoprotein</keyword>
<evidence type="ECO:0000256" key="13">
    <source>
        <dbReference type="PROSITE-ProRule" id="PRU00169"/>
    </source>
</evidence>
<dbReference type="PROSITE" id="PS50894">
    <property type="entry name" value="HPT"/>
    <property type="match status" value="1"/>
</dbReference>
<dbReference type="Pfam" id="PF01627">
    <property type="entry name" value="Hpt"/>
    <property type="match status" value="1"/>
</dbReference>
<dbReference type="EMBL" id="DRNH01000183">
    <property type="protein sequence ID" value="HFB53755.1"/>
    <property type="molecule type" value="Genomic_DNA"/>
</dbReference>
<dbReference type="EC" id="2.7.13.3" evidence="3"/>
<evidence type="ECO:0000256" key="10">
    <source>
        <dbReference type="ARBA" id="ARBA00023012"/>
    </source>
</evidence>
<dbReference type="Pfam" id="PF08495">
    <property type="entry name" value="FIST"/>
    <property type="match status" value="1"/>
</dbReference>
<dbReference type="InterPro" id="IPR036641">
    <property type="entry name" value="HPT_dom_sf"/>
</dbReference>
<dbReference type="InterPro" id="IPR035965">
    <property type="entry name" value="PAS-like_dom_sf"/>
</dbReference>
<feature type="domain" description="Histidine kinase" evidence="14">
    <location>
        <begin position="542"/>
        <end position="764"/>
    </location>
</feature>
<dbReference type="Pfam" id="PF02518">
    <property type="entry name" value="HATPase_c"/>
    <property type="match status" value="1"/>
</dbReference>
<evidence type="ECO:0000256" key="2">
    <source>
        <dbReference type="ARBA" id="ARBA00004651"/>
    </source>
</evidence>
<accession>A0A7C3GBP4</accession>
<dbReference type="SUPFAM" id="SSF47226">
    <property type="entry name" value="Histidine-containing phosphotransfer domain, HPT domain"/>
    <property type="match status" value="1"/>
</dbReference>
<dbReference type="Pfam" id="PF10442">
    <property type="entry name" value="FIST_C"/>
    <property type="match status" value="1"/>
</dbReference>
<dbReference type="NCBIfam" id="TIGR00229">
    <property type="entry name" value="sensory_box"/>
    <property type="match status" value="1"/>
</dbReference>
<dbReference type="CDD" id="cd00088">
    <property type="entry name" value="HPT"/>
    <property type="match status" value="1"/>
</dbReference>
<evidence type="ECO:0000256" key="3">
    <source>
        <dbReference type="ARBA" id="ARBA00012438"/>
    </source>
</evidence>
<dbReference type="Proteomes" id="UP000886390">
    <property type="component" value="Unassembled WGS sequence"/>
</dbReference>
<dbReference type="PRINTS" id="PR00344">
    <property type="entry name" value="BCTRLSENSOR"/>
</dbReference>
<protein>
    <recommendedName>
        <fullName evidence="3">histidine kinase</fullName>
        <ecNumber evidence="3">2.7.13.3</ecNumber>
    </recommendedName>
</protein>
<evidence type="ECO:0000256" key="7">
    <source>
        <dbReference type="ARBA" id="ARBA00022741"/>
    </source>
</evidence>
<dbReference type="GO" id="GO:0005886">
    <property type="term" value="C:plasma membrane"/>
    <property type="evidence" value="ECO:0007669"/>
    <property type="project" value="UniProtKB-SubCell"/>
</dbReference>
<dbReference type="PANTHER" id="PTHR45339:SF1">
    <property type="entry name" value="HYBRID SIGNAL TRANSDUCTION HISTIDINE KINASE J"/>
    <property type="match status" value="1"/>
</dbReference>
<dbReference type="Gene3D" id="1.20.120.160">
    <property type="entry name" value="HPT domain"/>
    <property type="match status" value="1"/>
</dbReference>
<dbReference type="SUPFAM" id="SSF47384">
    <property type="entry name" value="Homodimeric domain of signal transducing histidine kinase"/>
    <property type="match status" value="1"/>
</dbReference>
<feature type="domain" description="PAC" evidence="17">
    <location>
        <begin position="479"/>
        <end position="531"/>
    </location>
</feature>
<dbReference type="SUPFAM" id="SSF52172">
    <property type="entry name" value="CheY-like"/>
    <property type="match status" value="1"/>
</dbReference>
<evidence type="ECO:0000256" key="6">
    <source>
        <dbReference type="ARBA" id="ARBA00022692"/>
    </source>
</evidence>
<comment type="catalytic activity">
    <reaction evidence="1">
        <text>ATP + protein L-histidine = ADP + protein N-phospho-L-histidine.</text>
        <dbReference type="EC" id="2.7.13.3"/>
    </reaction>
</comment>
<dbReference type="PROSITE" id="PS50113">
    <property type="entry name" value="PAC"/>
    <property type="match status" value="1"/>
</dbReference>
<evidence type="ECO:0000259" key="15">
    <source>
        <dbReference type="PROSITE" id="PS50110"/>
    </source>
</evidence>
<sequence length="1027" mass="115485">DTQDAFKDFLDYAGIAGDTQNILIQIFSSEKKERMESIASEVSKTLPHAILIGASTAGEIISGKVIDRSTVLSISLFEKSTLHSFDACDTDSYTLGLSLSKKIFTKETKCVITFLDGLAHNGQEYLQGLEAMNFNNAIIAGGMAADMLRFEKTYTLHGNTIFSGGAVCVTLSGDDLEVLQDYNLGWRAVGPTFRVTKSDGARVYEIDNRPVKDVYEEVLGSFAVENMPASTIEFPLILQDEEMQVARSMLSVAKDGSILYGGNLEEGSEVRFGIGSRTLVNQYNPKQQLKESQNLQACFIYSCIARKMFLDKELEKNFRILENTAPTSGFFTYGEFFFNEKKTKLLNITTTLLFLREKGTKTENYKTEEKENIRNISKTDSALFNLIEYVTTALKEQEKSFKASKFKLDEFLKALDSVVIISRTDTEGIITYVNEQFEKISGYSKEELIGKPHSIVRNPDVPDEIFAEMWETITKGNIWKGEFSNRAKDGSLYYVKSSIIPIHDEHNRIIEYMAIREDVTSLVESRKKAEEAGASQAMFLANMSHEIRTPMNGILGFSELLAKTELDAAQQKYVKAIGSSTKILLDIVNDILDSSKITNKKILFEKIALNPFEEFMTTYELLKLVAQEKSINYTVFIDEKISKCLLSDATRLRQIKTNLLSNAIKFTPKFGEVKFSVSLVSEDAQSQTLLFSVQDSGIGIPEDKIKDIFKPFSQADASTTRKFGGTGLGLSISSDLIKAFGSELKVESVVGQGSRFYFTMRFDVCKEEELQEEVQSDTVCEKEEDCDKLHLEVLVAEDYDVNRMLIESIFQKYKNITLTFAANGKEAIEQIEKNSYDLVFMDINMPVLNGTDATQYIRQKLHLDVPIVALTANALEGDRDKFLACGMNAYLSKPIDVKELESILCKYSKTETQVQSLYVETLLERLKLKVGLSESVSLKLLRTFLESLKELIPELQEAMELKNTQRVYTTAHKLKGAASALYIDDISDIMLKIEQAAHKGVILECTEDMQRIYEYIKILDAAVEKII</sequence>
<feature type="domain" description="Response regulatory" evidence="15">
    <location>
        <begin position="792"/>
        <end position="908"/>
    </location>
</feature>
<dbReference type="PROSITE" id="PS50110">
    <property type="entry name" value="RESPONSE_REGULATORY"/>
    <property type="match status" value="1"/>
</dbReference>
<keyword evidence="7" id="KW-0547">Nucleotide-binding</keyword>
<reference evidence="19" key="1">
    <citation type="journal article" date="2020" name="mSystems">
        <title>Genome- and Community-Level Interaction Insights into Carbon Utilization and Element Cycling Functions of Hydrothermarchaeota in Hydrothermal Sediment.</title>
        <authorList>
            <person name="Zhou Z."/>
            <person name="Liu Y."/>
            <person name="Xu W."/>
            <person name="Pan J."/>
            <person name="Luo Z.H."/>
            <person name="Li M."/>
        </authorList>
    </citation>
    <scope>NUCLEOTIDE SEQUENCE [LARGE SCALE GENOMIC DNA]</scope>
    <source>
        <strain evidence="19">HyVt-507</strain>
    </source>
</reference>
<dbReference type="SMART" id="SM00388">
    <property type="entry name" value="HisKA"/>
    <property type="match status" value="1"/>
</dbReference>
<gene>
    <name evidence="19" type="ORF">ENJ67_03400</name>
</gene>
<dbReference type="Gene3D" id="3.40.50.2300">
    <property type="match status" value="1"/>
</dbReference>
<dbReference type="SUPFAM" id="SSF55785">
    <property type="entry name" value="PYP-like sensor domain (PAS domain)"/>
    <property type="match status" value="1"/>
</dbReference>
<evidence type="ECO:0000256" key="5">
    <source>
        <dbReference type="ARBA" id="ARBA00022553"/>
    </source>
</evidence>
<evidence type="ECO:0000256" key="12">
    <source>
        <dbReference type="PROSITE-ProRule" id="PRU00110"/>
    </source>
</evidence>
<dbReference type="PROSITE" id="PS50112">
    <property type="entry name" value="PAS"/>
    <property type="match status" value="1"/>
</dbReference>
<dbReference type="SMART" id="SM00387">
    <property type="entry name" value="HATPase_c"/>
    <property type="match status" value="1"/>
</dbReference>
<feature type="modified residue" description="Phosphohistidine" evidence="12">
    <location>
        <position position="972"/>
    </location>
</feature>
<dbReference type="Pfam" id="PF00512">
    <property type="entry name" value="HisKA"/>
    <property type="match status" value="1"/>
</dbReference>
<evidence type="ECO:0000259" key="14">
    <source>
        <dbReference type="PROSITE" id="PS50109"/>
    </source>
</evidence>
<dbReference type="InterPro" id="IPR000014">
    <property type="entry name" value="PAS"/>
</dbReference>
<dbReference type="InterPro" id="IPR036890">
    <property type="entry name" value="HATPase_C_sf"/>
</dbReference>
<dbReference type="Pfam" id="PF00072">
    <property type="entry name" value="Response_reg"/>
    <property type="match status" value="1"/>
</dbReference>
<dbReference type="InterPro" id="IPR036097">
    <property type="entry name" value="HisK_dim/P_sf"/>
</dbReference>
<dbReference type="InterPro" id="IPR000700">
    <property type="entry name" value="PAS-assoc_C"/>
</dbReference>
<evidence type="ECO:0000256" key="11">
    <source>
        <dbReference type="ARBA" id="ARBA00023136"/>
    </source>
</evidence>
<dbReference type="PANTHER" id="PTHR45339">
    <property type="entry name" value="HYBRID SIGNAL TRANSDUCTION HISTIDINE KINASE J"/>
    <property type="match status" value="1"/>
</dbReference>
<dbReference type="InterPro" id="IPR005467">
    <property type="entry name" value="His_kinase_dom"/>
</dbReference>
<keyword evidence="10" id="KW-0902">Two-component regulatory system</keyword>
<feature type="domain" description="PAS" evidence="16">
    <location>
        <begin position="425"/>
        <end position="451"/>
    </location>
</feature>
<dbReference type="CDD" id="cd16922">
    <property type="entry name" value="HATPase_EvgS-ArcB-TorS-like"/>
    <property type="match status" value="1"/>
</dbReference>
<dbReference type="Pfam" id="PF08447">
    <property type="entry name" value="PAS_3"/>
    <property type="match status" value="1"/>
</dbReference>
<dbReference type="Gene3D" id="3.30.565.10">
    <property type="entry name" value="Histidine kinase-like ATPase, C-terminal domain"/>
    <property type="match status" value="1"/>
</dbReference>
<evidence type="ECO:0000259" key="17">
    <source>
        <dbReference type="PROSITE" id="PS50113"/>
    </source>
</evidence>
<comment type="caution">
    <text evidence="19">The sequence shown here is derived from an EMBL/GenBank/DDBJ whole genome shotgun (WGS) entry which is preliminary data.</text>
</comment>
<dbReference type="Gene3D" id="3.30.450.20">
    <property type="entry name" value="PAS domain"/>
    <property type="match status" value="1"/>
</dbReference>
<dbReference type="SMART" id="SM00086">
    <property type="entry name" value="PAC"/>
    <property type="match status" value="1"/>
</dbReference>
<dbReference type="CDD" id="cd00082">
    <property type="entry name" value="HisKA"/>
    <property type="match status" value="1"/>
</dbReference>
<organism evidence="19">
    <name type="scientific">Sulfurimonas autotrophica</name>
    <dbReference type="NCBI Taxonomy" id="202747"/>
    <lineage>
        <taxon>Bacteria</taxon>
        <taxon>Pseudomonadati</taxon>
        <taxon>Campylobacterota</taxon>
        <taxon>Epsilonproteobacteria</taxon>
        <taxon>Campylobacterales</taxon>
        <taxon>Sulfurimonadaceae</taxon>
        <taxon>Sulfurimonas</taxon>
    </lineage>
</organism>
<dbReference type="InterPro" id="IPR003594">
    <property type="entry name" value="HATPase_dom"/>
</dbReference>